<feature type="compositionally biased region" description="Basic and acidic residues" evidence="1">
    <location>
        <begin position="59"/>
        <end position="69"/>
    </location>
</feature>
<sequence length="105" mass="11674">MQYASLPRVIVVKCPKTSKSYGDKMTSELTDIIAAGGRDSPSAEGADEDEDDEDDDIYEKEPSKAKRRTMEILRVRSRNGLMAATSELAPTHTRDGNGWRLLQTK</sequence>
<feature type="compositionally biased region" description="Acidic residues" evidence="1">
    <location>
        <begin position="45"/>
        <end position="58"/>
    </location>
</feature>
<organism evidence="2 3">
    <name type="scientific">Ascobolus immersus RN42</name>
    <dbReference type="NCBI Taxonomy" id="1160509"/>
    <lineage>
        <taxon>Eukaryota</taxon>
        <taxon>Fungi</taxon>
        <taxon>Dikarya</taxon>
        <taxon>Ascomycota</taxon>
        <taxon>Pezizomycotina</taxon>
        <taxon>Pezizomycetes</taxon>
        <taxon>Pezizales</taxon>
        <taxon>Ascobolaceae</taxon>
        <taxon>Ascobolus</taxon>
    </lineage>
</organism>
<reference evidence="2 3" key="1">
    <citation type="journal article" date="2018" name="Nat. Ecol. Evol.">
        <title>Pezizomycetes genomes reveal the molecular basis of ectomycorrhizal truffle lifestyle.</title>
        <authorList>
            <person name="Murat C."/>
            <person name="Payen T."/>
            <person name="Noel B."/>
            <person name="Kuo A."/>
            <person name="Morin E."/>
            <person name="Chen J."/>
            <person name="Kohler A."/>
            <person name="Krizsan K."/>
            <person name="Balestrini R."/>
            <person name="Da Silva C."/>
            <person name="Montanini B."/>
            <person name="Hainaut M."/>
            <person name="Levati E."/>
            <person name="Barry K.W."/>
            <person name="Belfiori B."/>
            <person name="Cichocki N."/>
            <person name="Clum A."/>
            <person name="Dockter R.B."/>
            <person name="Fauchery L."/>
            <person name="Guy J."/>
            <person name="Iotti M."/>
            <person name="Le Tacon F."/>
            <person name="Lindquist E.A."/>
            <person name="Lipzen A."/>
            <person name="Malagnac F."/>
            <person name="Mello A."/>
            <person name="Molinier V."/>
            <person name="Miyauchi S."/>
            <person name="Poulain J."/>
            <person name="Riccioni C."/>
            <person name="Rubini A."/>
            <person name="Sitrit Y."/>
            <person name="Splivallo R."/>
            <person name="Traeger S."/>
            <person name="Wang M."/>
            <person name="Zifcakova L."/>
            <person name="Wipf D."/>
            <person name="Zambonelli A."/>
            <person name="Paolocci F."/>
            <person name="Nowrousian M."/>
            <person name="Ottonello S."/>
            <person name="Baldrian P."/>
            <person name="Spatafora J.W."/>
            <person name="Henrissat B."/>
            <person name="Nagy L.G."/>
            <person name="Aury J.M."/>
            <person name="Wincker P."/>
            <person name="Grigoriev I.V."/>
            <person name="Bonfante P."/>
            <person name="Martin F.M."/>
        </authorList>
    </citation>
    <scope>NUCLEOTIDE SEQUENCE [LARGE SCALE GENOMIC DNA]</scope>
    <source>
        <strain evidence="2 3">RN42</strain>
    </source>
</reference>
<dbReference type="EMBL" id="ML119719">
    <property type="protein sequence ID" value="RPA77866.1"/>
    <property type="molecule type" value="Genomic_DNA"/>
</dbReference>
<feature type="region of interest" description="Disordered" evidence="1">
    <location>
        <begin position="34"/>
        <end position="69"/>
    </location>
</feature>
<dbReference type="AlphaFoldDB" id="A0A3N4HXP2"/>
<name>A0A3N4HXP2_ASCIM</name>
<proteinExistence type="predicted"/>
<evidence type="ECO:0000256" key="1">
    <source>
        <dbReference type="SAM" id="MobiDB-lite"/>
    </source>
</evidence>
<evidence type="ECO:0000313" key="2">
    <source>
        <dbReference type="EMBL" id="RPA77866.1"/>
    </source>
</evidence>
<accession>A0A3N4HXP2</accession>
<dbReference type="Proteomes" id="UP000275078">
    <property type="component" value="Unassembled WGS sequence"/>
</dbReference>
<gene>
    <name evidence="2" type="ORF">BJ508DRAFT_309715</name>
</gene>
<evidence type="ECO:0000313" key="3">
    <source>
        <dbReference type="Proteomes" id="UP000275078"/>
    </source>
</evidence>
<keyword evidence="3" id="KW-1185">Reference proteome</keyword>
<protein>
    <submittedName>
        <fullName evidence="2">Uncharacterized protein</fullName>
    </submittedName>
</protein>
<feature type="region of interest" description="Disordered" evidence="1">
    <location>
        <begin position="84"/>
        <end position="105"/>
    </location>
</feature>